<dbReference type="InterPro" id="IPR035965">
    <property type="entry name" value="PAS-like_dom_sf"/>
</dbReference>
<protein>
    <recommendedName>
        <fullName evidence="3">Sigma-54 factor interaction domain-containing protein</fullName>
    </recommendedName>
</protein>
<sequence length="305" mass="34531">MAAAFEKKLLTHTWPGNIREIQHAIERAVILTSGNIIREDAFEGQNRTSSSSSVTLNSYQIEEMEKQLVIKMMKKYNGNNAKGESFEDLNASLNAVIKSFNQVRAEREATLHFIQAIIQQINVGILSYNTDGKIELINQAANKIMGIYKLSHVSAINIQQPDIYQLMTTLPSGESKLLKVSNQEISLSVKEIILRDRKIRLIALHNIRSELQNRELEAWQNLTKVLRHEIMNTVTPIVSLSQTMRDIIDTDLKDVSGHQQVEGVKDLKNAINTVINRSKGIMNFVNAYREFTNIPLPNVSELHIS</sequence>
<organism evidence="4">
    <name type="scientific">Darwinula stevensoni</name>
    <dbReference type="NCBI Taxonomy" id="69355"/>
    <lineage>
        <taxon>Eukaryota</taxon>
        <taxon>Metazoa</taxon>
        <taxon>Ecdysozoa</taxon>
        <taxon>Arthropoda</taxon>
        <taxon>Crustacea</taxon>
        <taxon>Oligostraca</taxon>
        <taxon>Ostracoda</taxon>
        <taxon>Podocopa</taxon>
        <taxon>Podocopida</taxon>
        <taxon>Darwinulocopina</taxon>
        <taxon>Darwinuloidea</taxon>
        <taxon>Darwinulidae</taxon>
        <taxon>Darwinula</taxon>
    </lineage>
</organism>
<keyword evidence="1" id="KW-0547">Nucleotide-binding</keyword>
<dbReference type="SUPFAM" id="SSF55785">
    <property type="entry name" value="PYP-like sensor domain (PAS domain)"/>
    <property type="match status" value="1"/>
</dbReference>
<dbReference type="Gene3D" id="3.30.450.20">
    <property type="entry name" value="PAS domain"/>
    <property type="match status" value="1"/>
</dbReference>
<evidence type="ECO:0000259" key="3">
    <source>
        <dbReference type="PROSITE" id="PS50045"/>
    </source>
</evidence>
<keyword evidence="5" id="KW-1185">Reference proteome</keyword>
<feature type="non-terminal residue" evidence="4">
    <location>
        <position position="1"/>
    </location>
</feature>
<dbReference type="Pfam" id="PF25601">
    <property type="entry name" value="AAA_lid_14"/>
    <property type="match status" value="1"/>
</dbReference>
<dbReference type="Proteomes" id="UP000677054">
    <property type="component" value="Unassembled WGS sequence"/>
</dbReference>
<dbReference type="AlphaFoldDB" id="A0A7R9FTK9"/>
<feature type="domain" description="Sigma-54 factor interaction" evidence="3">
    <location>
        <begin position="1"/>
        <end position="30"/>
    </location>
</feature>
<accession>A0A7R9FTK9</accession>
<dbReference type="PROSITE" id="PS50045">
    <property type="entry name" value="SIGMA54_INTERACT_4"/>
    <property type="match status" value="1"/>
</dbReference>
<dbReference type="GO" id="GO:0005524">
    <property type="term" value="F:ATP binding"/>
    <property type="evidence" value="ECO:0007669"/>
    <property type="project" value="UniProtKB-KW"/>
</dbReference>
<gene>
    <name evidence="4" type="ORF">DSTB1V02_LOCUS14113</name>
</gene>
<dbReference type="PANTHER" id="PTHR32071">
    <property type="entry name" value="TRANSCRIPTIONAL REGULATORY PROTEIN"/>
    <property type="match status" value="1"/>
</dbReference>
<name>A0A7R9FTK9_9CRUS</name>
<dbReference type="InterPro" id="IPR058031">
    <property type="entry name" value="AAA_lid_NorR"/>
</dbReference>
<dbReference type="EMBL" id="CAJPEV010009288">
    <property type="protein sequence ID" value="CAG0905612.1"/>
    <property type="molecule type" value="Genomic_DNA"/>
</dbReference>
<dbReference type="InterPro" id="IPR002078">
    <property type="entry name" value="Sigma_54_int"/>
</dbReference>
<dbReference type="OrthoDB" id="10267765at2759"/>
<proteinExistence type="predicted"/>
<evidence type="ECO:0000313" key="4">
    <source>
        <dbReference type="EMBL" id="CAD7254367.1"/>
    </source>
</evidence>
<dbReference type="Gene3D" id="1.10.8.60">
    <property type="match status" value="1"/>
</dbReference>
<evidence type="ECO:0000256" key="2">
    <source>
        <dbReference type="ARBA" id="ARBA00022840"/>
    </source>
</evidence>
<dbReference type="GO" id="GO:0006355">
    <property type="term" value="P:regulation of DNA-templated transcription"/>
    <property type="evidence" value="ECO:0007669"/>
    <property type="project" value="InterPro"/>
</dbReference>
<evidence type="ECO:0000313" key="5">
    <source>
        <dbReference type="Proteomes" id="UP000677054"/>
    </source>
</evidence>
<evidence type="ECO:0000256" key="1">
    <source>
        <dbReference type="ARBA" id="ARBA00022741"/>
    </source>
</evidence>
<dbReference type="PANTHER" id="PTHR32071:SF113">
    <property type="entry name" value="ALGINATE BIOSYNTHESIS TRANSCRIPTIONAL REGULATORY PROTEIN ALGB"/>
    <property type="match status" value="1"/>
</dbReference>
<keyword evidence="2" id="KW-0067">ATP-binding</keyword>
<reference evidence="4" key="1">
    <citation type="submission" date="2020-11" db="EMBL/GenBank/DDBJ databases">
        <authorList>
            <person name="Tran Van P."/>
        </authorList>
    </citation>
    <scope>NUCLEOTIDE SEQUENCE</scope>
</reference>
<dbReference type="EMBL" id="LR908806">
    <property type="protein sequence ID" value="CAD7254367.1"/>
    <property type="molecule type" value="Genomic_DNA"/>
</dbReference>